<evidence type="ECO:0000256" key="2">
    <source>
        <dbReference type="ARBA" id="ARBA00022723"/>
    </source>
</evidence>
<dbReference type="EMBL" id="CM001750">
    <property type="protein sequence ID" value="KJB73205.1"/>
    <property type="molecule type" value="Genomic_DNA"/>
</dbReference>
<keyword evidence="2" id="KW-0479">Metal-binding</keyword>
<dbReference type="Gene3D" id="3.30.160.60">
    <property type="entry name" value="Classic Zinc Finger"/>
    <property type="match status" value="1"/>
</dbReference>
<evidence type="ECO:0000256" key="5">
    <source>
        <dbReference type="ARBA" id="ARBA00023242"/>
    </source>
</evidence>
<evidence type="ECO:0000313" key="10">
    <source>
        <dbReference type="EMBL" id="MBA0600291.1"/>
    </source>
</evidence>
<dbReference type="PROSITE" id="PS50157">
    <property type="entry name" value="ZINC_FINGER_C2H2_2"/>
    <property type="match status" value="1"/>
</dbReference>
<evidence type="ECO:0000259" key="8">
    <source>
        <dbReference type="PROSITE" id="PS50157"/>
    </source>
</evidence>
<proteinExistence type="predicted"/>
<dbReference type="EMBL" id="JABEZZ010000011">
    <property type="protein sequence ID" value="MBA0600291.1"/>
    <property type="molecule type" value="Genomic_DNA"/>
</dbReference>
<dbReference type="GO" id="GO:0008270">
    <property type="term" value="F:zinc ion binding"/>
    <property type="evidence" value="ECO:0007669"/>
    <property type="project" value="UniProtKB-KW"/>
</dbReference>
<evidence type="ECO:0000313" key="12">
    <source>
        <dbReference type="Proteomes" id="UP000593578"/>
    </source>
</evidence>
<dbReference type="PROSITE" id="PS00028">
    <property type="entry name" value="ZINC_FINGER_C2H2_1"/>
    <property type="match status" value="1"/>
</dbReference>
<keyword evidence="11" id="KW-1185">Reference proteome</keyword>
<reference evidence="10 12" key="2">
    <citation type="journal article" date="2019" name="Genome Biol. Evol.">
        <title>Insights into the evolution of the New World diploid cottons (Gossypium, subgenus Houzingenia) based on genome sequencing.</title>
        <authorList>
            <person name="Grover C.E."/>
            <person name="Arick M.A. 2nd"/>
            <person name="Thrash A."/>
            <person name="Conover J.L."/>
            <person name="Sanders W.S."/>
            <person name="Peterson D.G."/>
            <person name="Frelichowski J.E."/>
            <person name="Scheffler J.A."/>
            <person name="Scheffler B.E."/>
            <person name="Wendel J.F."/>
        </authorList>
    </citation>
    <scope>NUCLEOTIDE SEQUENCE [LARGE SCALE GENOMIC DNA]</scope>
    <source>
        <strain evidence="10">8</strain>
        <tissue evidence="10">Leaf</tissue>
    </source>
</reference>
<sequence>MVIILEDPSEVVSTKSADMAGSVPQQKPSSVVLDLKLSNHDDDGDDNGGAKLRRESKIELDLFTPRNPTNSSQHDGDHHDKSKVFSCNFCKRVFSTSQALGGHQNAHKQERALAKRRHQGLMEVNPSRTFGTPNFPYYPFSTFPSIPFQGSYNRSPLSVRYESMVRKPTHPWPSMPSSLSQPYHVPHGWSSSRQALMSLIQPNLSFNNGGLGIPGASTSATLGLGQANVAMNRVSEGSDNQCKDGAGMDLSLKL</sequence>
<comment type="subcellular location">
    <subcellularLocation>
        <location evidence="1">Nucleus</location>
    </subcellularLocation>
</comment>
<evidence type="ECO:0000256" key="6">
    <source>
        <dbReference type="PROSITE-ProRule" id="PRU00042"/>
    </source>
</evidence>
<dbReference type="PANTHER" id="PTHR47287">
    <property type="entry name" value="C2H2 AND C2HC ZINC FINGERS SUPERFAMILY PROTEIN"/>
    <property type="match status" value="1"/>
</dbReference>
<keyword evidence="5" id="KW-0539">Nucleus</keyword>
<evidence type="ECO:0000256" key="1">
    <source>
        <dbReference type="ARBA" id="ARBA00004123"/>
    </source>
</evidence>
<dbReference type="SUPFAM" id="SSF57667">
    <property type="entry name" value="beta-beta-alpha zinc fingers"/>
    <property type="match status" value="1"/>
</dbReference>
<keyword evidence="4" id="KW-0862">Zinc</keyword>
<dbReference type="PANTHER" id="PTHR47287:SF9">
    <property type="entry name" value="ZINC FINGER PROTEIN 4-LIKE"/>
    <property type="match status" value="1"/>
</dbReference>
<dbReference type="eggNOG" id="ENOG502S3I6">
    <property type="taxonomic scope" value="Eukaryota"/>
</dbReference>
<reference evidence="10" key="3">
    <citation type="submission" date="2020-04" db="EMBL/GenBank/DDBJ databases">
        <authorList>
            <person name="Grover C.E."/>
            <person name="Arick M.A. II"/>
            <person name="Thrash A."/>
            <person name="Conover J.L."/>
            <person name="Sanders W.S."/>
            <person name="Peterson D.G."/>
            <person name="Scheffler J.A."/>
            <person name="Scheffler B.E."/>
            <person name="Wendel J.F."/>
        </authorList>
    </citation>
    <scope>NUCLEOTIDE SEQUENCE</scope>
    <source>
        <strain evidence="10">8</strain>
        <tissue evidence="10">Leaf</tissue>
    </source>
</reference>
<evidence type="ECO:0000313" key="9">
    <source>
        <dbReference type="EMBL" id="KJB73205.1"/>
    </source>
</evidence>
<gene>
    <name evidence="9" type="ORF">B456_011G221900</name>
    <name evidence="10" type="ORF">Gorai_006484</name>
</gene>
<accession>A0A0D2VQ88</accession>
<dbReference type="OMA" id="CKDGAGM"/>
<evidence type="ECO:0000313" key="11">
    <source>
        <dbReference type="Proteomes" id="UP000032304"/>
    </source>
</evidence>
<dbReference type="KEGG" id="gra:105775590"/>
<dbReference type="Proteomes" id="UP000593578">
    <property type="component" value="Unassembled WGS sequence"/>
</dbReference>
<organism evidence="9 11">
    <name type="scientific">Gossypium raimondii</name>
    <name type="common">Peruvian cotton</name>
    <name type="synonym">Gossypium klotzschianum subsp. raimondii</name>
    <dbReference type="NCBI Taxonomy" id="29730"/>
    <lineage>
        <taxon>Eukaryota</taxon>
        <taxon>Viridiplantae</taxon>
        <taxon>Streptophyta</taxon>
        <taxon>Embryophyta</taxon>
        <taxon>Tracheophyta</taxon>
        <taxon>Spermatophyta</taxon>
        <taxon>Magnoliopsida</taxon>
        <taxon>eudicotyledons</taxon>
        <taxon>Gunneridae</taxon>
        <taxon>Pentapetalae</taxon>
        <taxon>rosids</taxon>
        <taxon>malvids</taxon>
        <taxon>Malvales</taxon>
        <taxon>Malvaceae</taxon>
        <taxon>Malvoideae</taxon>
        <taxon>Gossypium</taxon>
    </lineage>
</organism>
<protein>
    <recommendedName>
        <fullName evidence="8">C2H2-type domain-containing protein</fullName>
    </recommendedName>
</protein>
<dbReference type="Pfam" id="PF13912">
    <property type="entry name" value="zf-C2H2_6"/>
    <property type="match status" value="1"/>
</dbReference>
<evidence type="ECO:0000256" key="4">
    <source>
        <dbReference type="ARBA" id="ARBA00022833"/>
    </source>
</evidence>
<dbReference type="STRING" id="29730.A0A0D2VQ88"/>
<dbReference type="Gramene" id="KJB73205">
    <property type="protein sequence ID" value="KJB73205"/>
    <property type="gene ID" value="B456_011G221900"/>
</dbReference>
<feature type="region of interest" description="Disordered" evidence="7">
    <location>
        <begin position="235"/>
        <end position="254"/>
    </location>
</feature>
<evidence type="ECO:0000256" key="3">
    <source>
        <dbReference type="ARBA" id="ARBA00022771"/>
    </source>
</evidence>
<dbReference type="GO" id="GO:0009788">
    <property type="term" value="P:negative regulation of abscisic acid-activated signaling pathway"/>
    <property type="evidence" value="ECO:0007669"/>
    <property type="project" value="InterPro"/>
</dbReference>
<dbReference type="GO" id="GO:0005634">
    <property type="term" value="C:nucleus"/>
    <property type="evidence" value="ECO:0007669"/>
    <property type="project" value="UniProtKB-SubCell"/>
</dbReference>
<dbReference type="InterPro" id="IPR036236">
    <property type="entry name" value="Znf_C2H2_sf"/>
</dbReference>
<dbReference type="AlphaFoldDB" id="A0A0D2VQ88"/>
<dbReference type="OrthoDB" id="990192at2759"/>
<feature type="domain" description="C2H2-type" evidence="8">
    <location>
        <begin position="85"/>
        <end position="112"/>
    </location>
</feature>
<dbReference type="InterPro" id="IPR013087">
    <property type="entry name" value="Znf_C2H2_type"/>
</dbReference>
<dbReference type="Proteomes" id="UP000032304">
    <property type="component" value="Chromosome 11"/>
</dbReference>
<name>A0A0D2VQ88_GOSRA</name>
<dbReference type="InterPro" id="IPR044246">
    <property type="entry name" value="ZFP3-like"/>
</dbReference>
<reference evidence="9 11" key="1">
    <citation type="journal article" date="2012" name="Nature">
        <title>Repeated polyploidization of Gossypium genomes and the evolution of spinnable cotton fibres.</title>
        <authorList>
            <person name="Paterson A.H."/>
            <person name="Wendel J.F."/>
            <person name="Gundlach H."/>
            <person name="Guo H."/>
            <person name="Jenkins J."/>
            <person name="Jin D."/>
            <person name="Llewellyn D."/>
            <person name="Showmaker K.C."/>
            <person name="Shu S."/>
            <person name="Udall J."/>
            <person name="Yoo M.J."/>
            <person name="Byers R."/>
            <person name="Chen W."/>
            <person name="Doron-Faigenboim A."/>
            <person name="Duke M.V."/>
            <person name="Gong L."/>
            <person name="Grimwood J."/>
            <person name="Grover C."/>
            <person name="Grupp K."/>
            <person name="Hu G."/>
            <person name="Lee T.H."/>
            <person name="Li J."/>
            <person name="Lin L."/>
            <person name="Liu T."/>
            <person name="Marler B.S."/>
            <person name="Page J.T."/>
            <person name="Roberts A.W."/>
            <person name="Romanel E."/>
            <person name="Sanders W.S."/>
            <person name="Szadkowski E."/>
            <person name="Tan X."/>
            <person name="Tang H."/>
            <person name="Xu C."/>
            <person name="Wang J."/>
            <person name="Wang Z."/>
            <person name="Zhang D."/>
            <person name="Zhang L."/>
            <person name="Ashrafi H."/>
            <person name="Bedon F."/>
            <person name="Bowers J.E."/>
            <person name="Brubaker C.L."/>
            <person name="Chee P.W."/>
            <person name="Das S."/>
            <person name="Gingle A.R."/>
            <person name="Haigler C.H."/>
            <person name="Harker D."/>
            <person name="Hoffmann L.V."/>
            <person name="Hovav R."/>
            <person name="Jones D.C."/>
            <person name="Lemke C."/>
            <person name="Mansoor S."/>
            <person name="ur Rahman M."/>
            <person name="Rainville L.N."/>
            <person name="Rambani A."/>
            <person name="Reddy U.K."/>
            <person name="Rong J.K."/>
            <person name="Saranga Y."/>
            <person name="Scheffler B.E."/>
            <person name="Scheffler J.A."/>
            <person name="Stelly D.M."/>
            <person name="Triplett B.A."/>
            <person name="Van Deynze A."/>
            <person name="Vaslin M.F."/>
            <person name="Waghmare V.N."/>
            <person name="Walford S.A."/>
            <person name="Wright R.J."/>
            <person name="Zaki E.A."/>
            <person name="Zhang T."/>
            <person name="Dennis E.S."/>
            <person name="Mayer K.F."/>
            <person name="Peterson D.G."/>
            <person name="Rokhsar D.S."/>
            <person name="Wang X."/>
            <person name="Schmutz J."/>
        </authorList>
    </citation>
    <scope>NUCLEOTIDE SEQUENCE [LARGE SCALE GENOMIC DNA]</scope>
</reference>
<evidence type="ECO:0000256" key="7">
    <source>
        <dbReference type="SAM" id="MobiDB-lite"/>
    </source>
</evidence>
<keyword evidence="3 6" id="KW-0863">Zinc-finger</keyword>